<dbReference type="InterPro" id="IPR010829">
    <property type="entry name" value="Cerato-platanin"/>
</dbReference>
<sequence>MAAISRSALYALQPHSFNHFVHVIPLDQFFSIYIYIMSRQLALVAASASLAFAATIPVVPRGKGAGITPHEQYSSSVGVVGCKIDTNRVAYWPSAVDCNDICVKVTYKGRSLNILKIDTSGGAYDISYDAWNYLGFGQSAKDDPQTGGAIDMEYKVVDPSECADIMDNGKLPLLAANSMDFLSSCLSQADSFVAQNYVLYNIADPVCHYGIDEVCTLDLSVSNQPSCPSGLGSTAPLDEPVYNIQYGTGKEVIA</sequence>
<gene>
    <name evidence="4" type="ORF">BDV26DRAFT_265193</name>
</gene>
<keyword evidence="3" id="KW-0964">Secreted</keyword>
<evidence type="ECO:0000256" key="1">
    <source>
        <dbReference type="ARBA" id="ARBA00004613"/>
    </source>
</evidence>
<protein>
    <recommendedName>
        <fullName evidence="6">Cerato-platanin-domain-containing protein</fullName>
    </recommendedName>
</protein>
<keyword evidence="5" id="KW-1185">Reference proteome</keyword>
<evidence type="ECO:0000256" key="2">
    <source>
        <dbReference type="ARBA" id="ARBA00010421"/>
    </source>
</evidence>
<comment type="similarity">
    <text evidence="2">Belongs to the cerato-platanin family.</text>
</comment>
<evidence type="ECO:0000313" key="4">
    <source>
        <dbReference type="EMBL" id="KAE8376594.1"/>
    </source>
</evidence>
<dbReference type="OrthoDB" id="5370830at2759"/>
<evidence type="ECO:0000313" key="5">
    <source>
        <dbReference type="Proteomes" id="UP000326198"/>
    </source>
</evidence>
<dbReference type="PANTHER" id="PTHR38850:SF2">
    <property type="entry name" value="CERATO-PLATANIN"/>
    <property type="match status" value="1"/>
</dbReference>
<reference evidence="4 5" key="1">
    <citation type="submission" date="2019-04" db="EMBL/GenBank/DDBJ databases">
        <title>Friends and foes A comparative genomics studyof 23 Aspergillus species from section Flavi.</title>
        <authorList>
            <consortium name="DOE Joint Genome Institute"/>
            <person name="Kjaerbolling I."/>
            <person name="Vesth T."/>
            <person name="Frisvad J.C."/>
            <person name="Nybo J.L."/>
            <person name="Theobald S."/>
            <person name="Kildgaard S."/>
            <person name="Isbrandt T."/>
            <person name="Kuo A."/>
            <person name="Sato A."/>
            <person name="Lyhne E.K."/>
            <person name="Kogle M.E."/>
            <person name="Wiebenga A."/>
            <person name="Kun R.S."/>
            <person name="Lubbers R.J."/>
            <person name="Makela M.R."/>
            <person name="Barry K."/>
            <person name="Chovatia M."/>
            <person name="Clum A."/>
            <person name="Daum C."/>
            <person name="Haridas S."/>
            <person name="He G."/>
            <person name="LaButti K."/>
            <person name="Lipzen A."/>
            <person name="Mondo S."/>
            <person name="Riley R."/>
            <person name="Salamov A."/>
            <person name="Simmons B.A."/>
            <person name="Magnuson J.K."/>
            <person name="Henrissat B."/>
            <person name="Mortensen U.H."/>
            <person name="Larsen T.O."/>
            <person name="Devries R.P."/>
            <person name="Grigoriev I.V."/>
            <person name="Machida M."/>
            <person name="Baker S.E."/>
            <person name="Andersen M.R."/>
        </authorList>
    </citation>
    <scope>NUCLEOTIDE SEQUENCE [LARGE SCALE GENOMIC DNA]</scope>
    <source>
        <strain evidence="4 5">IBT 29228</strain>
    </source>
</reference>
<dbReference type="Gene3D" id="2.40.40.10">
    <property type="entry name" value="RlpA-like domain"/>
    <property type="match status" value="1"/>
</dbReference>
<dbReference type="AlphaFoldDB" id="A0A5N7B3D0"/>
<dbReference type="GO" id="GO:0005576">
    <property type="term" value="C:extracellular region"/>
    <property type="evidence" value="ECO:0007669"/>
    <property type="project" value="UniProtKB-SubCell"/>
</dbReference>
<dbReference type="Pfam" id="PF07249">
    <property type="entry name" value="Cerato-platanin"/>
    <property type="match status" value="1"/>
</dbReference>
<name>A0A5N7B3D0_9EURO</name>
<evidence type="ECO:0000256" key="3">
    <source>
        <dbReference type="ARBA" id="ARBA00022525"/>
    </source>
</evidence>
<accession>A0A5N7B3D0</accession>
<dbReference type="Proteomes" id="UP000326198">
    <property type="component" value="Unassembled WGS sequence"/>
</dbReference>
<organism evidence="4 5">
    <name type="scientific">Aspergillus bertholletiae</name>
    <dbReference type="NCBI Taxonomy" id="1226010"/>
    <lineage>
        <taxon>Eukaryota</taxon>
        <taxon>Fungi</taxon>
        <taxon>Dikarya</taxon>
        <taxon>Ascomycota</taxon>
        <taxon>Pezizomycotina</taxon>
        <taxon>Eurotiomycetes</taxon>
        <taxon>Eurotiomycetidae</taxon>
        <taxon>Eurotiales</taxon>
        <taxon>Aspergillaceae</taxon>
        <taxon>Aspergillus</taxon>
        <taxon>Aspergillus subgen. Circumdati</taxon>
    </lineage>
</organism>
<dbReference type="InterPro" id="IPR036908">
    <property type="entry name" value="RlpA-like_sf"/>
</dbReference>
<dbReference type="PANTHER" id="PTHR38850">
    <property type="entry name" value="CERATO-PLATANIN"/>
    <property type="match status" value="1"/>
</dbReference>
<proteinExistence type="inferred from homology"/>
<evidence type="ECO:0008006" key="6">
    <source>
        <dbReference type="Google" id="ProtNLM"/>
    </source>
</evidence>
<dbReference type="EMBL" id="ML736237">
    <property type="protein sequence ID" value="KAE8376594.1"/>
    <property type="molecule type" value="Genomic_DNA"/>
</dbReference>
<comment type="subcellular location">
    <subcellularLocation>
        <location evidence="1">Secreted</location>
    </subcellularLocation>
</comment>